<comment type="pathway">
    <text evidence="2 5">Protein modification; protein ubiquitination.</text>
</comment>
<evidence type="ECO:0000256" key="5">
    <source>
        <dbReference type="RuleBase" id="RU369093"/>
    </source>
</evidence>
<evidence type="ECO:0000256" key="4">
    <source>
        <dbReference type="ARBA" id="ARBA00022786"/>
    </source>
</evidence>
<accession>A0A7I8KS03</accession>
<evidence type="ECO:0000256" key="2">
    <source>
        <dbReference type="ARBA" id="ARBA00004906"/>
    </source>
</evidence>
<dbReference type="InterPro" id="IPR045185">
    <property type="entry name" value="PUB22/23/24-like"/>
</dbReference>
<dbReference type="PANTHER" id="PTHR22849">
    <property type="entry name" value="WDSAM1 PROTEIN"/>
    <property type="match status" value="1"/>
</dbReference>
<dbReference type="PROSITE" id="PS51698">
    <property type="entry name" value="U_BOX"/>
    <property type="match status" value="1"/>
</dbReference>
<sequence length="417" mass="45285">MEEKGIEVPIYFLCPISLQIMRDPVTLSTGVTYDRESIERWVFSGDNEVTCPMTKQLLPDPEIIPNHTLRRLIQGWCVANAASGVERFPTPRAPVSKAQMAQLLDESTAAASPTQLAALRKLRSIVGESERNRRTAESAGAPHLLVSIIRRSAAASSAVDGCTGSTSGSALEEALTILHTLQVSPQGFSELVERNGDLVEIFTEVLRSSSYQTRAYAVILLQSITQALPLSQLVNLKKEIFEELKSVVNDQISLKASKAALRVLSQLSIWGKNRAKATKAGGVGVILELLLDEQDGKVCEMAMVVLDQLCGCAEGRAELVGHPAGIAVVSKKILRVSQLATERAVKVLYSVAKFSAAPAVVQEMLHVGVVSKLCLLLQLDCGSKTKEKTKEILRLHARMWKDSPCIPPLLQASYACY</sequence>
<dbReference type="Gene3D" id="3.30.40.10">
    <property type="entry name" value="Zinc/RING finger domain, C3HC4 (zinc finger)"/>
    <property type="match status" value="1"/>
</dbReference>
<keyword evidence="8" id="KW-1185">Reference proteome</keyword>
<dbReference type="SUPFAM" id="SSF57850">
    <property type="entry name" value="RING/U-box"/>
    <property type="match status" value="1"/>
</dbReference>
<feature type="domain" description="U-box" evidence="6">
    <location>
        <begin position="7"/>
        <end position="83"/>
    </location>
</feature>
<dbReference type="Gene3D" id="1.25.10.10">
    <property type="entry name" value="Leucine-rich Repeat Variant"/>
    <property type="match status" value="1"/>
</dbReference>
<evidence type="ECO:0000256" key="3">
    <source>
        <dbReference type="ARBA" id="ARBA00022679"/>
    </source>
</evidence>
<dbReference type="InterPro" id="IPR016024">
    <property type="entry name" value="ARM-type_fold"/>
</dbReference>
<dbReference type="Pfam" id="PF25598">
    <property type="entry name" value="ARM_PUB"/>
    <property type="match status" value="1"/>
</dbReference>
<dbReference type="Pfam" id="PF04564">
    <property type="entry name" value="U-box"/>
    <property type="match status" value="1"/>
</dbReference>
<dbReference type="SUPFAM" id="SSF48371">
    <property type="entry name" value="ARM repeat"/>
    <property type="match status" value="1"/>
</dbReference>
<dbReference type="SMART" id="SM00504">
    <property type="entry name" value="Ubox"/>
    <property type="match status" value="1"/>
</dbReference>
<dbReference type="InterPro" id="IPR011989">
    <property type="entry name" value="ARM-like"/>
</dbReference>
<dbReference type="UniPathway" id="UPA00143"/>
<dbReference type="OrthoDB" id="10064100at2759"/>
<evidence type="ECO:0000313" key="8">
    <source>
        <dbReference type="Proteomes" id="UP000663760"/>
    </source>
</evidence>
<gene>
    <name evidence="7" type="ORF">SI8410_08010940</name>
</gene>
<evidence type="ECO:0000259" key="6">
    <source>
        <dbReference type="PROSITE" id="PS51698"/>
    </source>
</evidence>
<dbReference type="GO" id="GO:0016567">
    <property type="term" value="P:protein ubiquitination"/>
    <property type="evidence" value="ECO:0007669"/>
    <property type="project" value="UniProtKB-UniRule"/>
</dbReference>
<dbReference type="InterPro" id="IPR045210">
    <property type="entry name" value="RING-Ubox_PUB"/>
</dbReference>
<dbReference type="EC" id="2.3.2.27" evidence="5"/>
<dbReference type="EMBL" id="LR746271">
    <property type="protein sequence ID" value="CAA7400262.1"/>
    <property type="molecule type" value="Genomic_DNA"/>
</dbReference>
<organism evidence="7 8">
    <name type="scientific">Spirodela intermedia</name>
    <name type="common">Intermediate duckweed</name>
    <dbReference type="NCBI Taxonomy" id="51605"/>
    <lineage>
        <taxon>Eukaryota</taxon>
        <taxon>Viridiplantae</taxon>
        <taxon>Streptophyta</taxon>
        <taxon>Embryophyta</taxon>
        <taxon>Tracheophyta</taxon>
        <taxon>Spermatophyta</taxon>
        <taxon>Magnoliopsida</taxon>
        <taxon>Liliopsida</taxon>
        <taxon>Araceae</taxon>
        <taxon>Lemnoideae</taxon>
        <taxon>Spirodela</taxon>
    </lineage>
</organism>
<dbReference type="PANTHER" id="PTHR22849:SF132">
    <property type="entry name" value="E3 UBIQUITIN-PROTEIN LIGASE PUB23"/>
    <property type="match status" value="1"/>
</dbReference>
<comment type="function">
    <text evidence="5">Functions as an E3 ubiquitin ligase.</text>
</comment>
<keyword evidence="3 5" id="KW-0808">Transferase</keyword>
<dbReference type="InterPro" id="IPR013083">
    <property type="entry name" value="Znf_RING/FYVE/PHD"/>
</dbReference>
<dbReference type="Proteomes" id="UP000663760">
    <property type="component" value="Chromosome 8"/>
</dbReference>
<dbReference type="InterPro" id="IPR058678">
    <property type="entry name" value="ARM_PUB"/>
</dbReference>
<evidence type="ECO:0000313" key="7">
    <source>
        <dbReference type="EMBL" id="CAA7400262.1"/>
    </source>
</evidence>
<proteinExistence type="predicted"/>
<dbReference type="CDD" id="cd16664">
    <property type="entry name" value="RING-Ubox_PUB"/>
    <property type="match status" value="1"/>
</dbReference>
<reference evidence="7" key="1">
    <citation type="submission" date="2020-02" db="EMBL/GenBank/DDBJ databases">
        <authorList>
            <person name="Scholz U."/>
            <person name="Mascher M."/>
            <person name="Fiebig A."/>
        </authorList>
    </citation>
    <scope>NUCLEOTIDE SEQUENCE</scope>
</reference>
<keyword evidence="4 5" id="KW-0833">Ubl conjugation pathway</keyword>
<dbReference type="InterPro" id="IPR003613">
    <property type="entry name" value="Ubox_domain"/>
</dbReference>
<evidence type="ECO:0000256" key="1">
    <source>
        <dbReference type="ARBA" id="ARBA00000900"/>
    </source>
</evidence>
<dbReference type="FunFam" id="3.30.40.10:FF:000442">
    <property type="entry name" value="RING-type E3 ubiquitin transferase"/>
    <property type="match status" value="1"/>
</dbReference>
<protein>
    <recommendedName>
        <fullName evidence="5 6">U-box domain-containing protein</fullName>
        <ecNumber evidence="5">2.3.2.27</ecNumber>
    </recommendedName>
    <alternativeName>
        <fullName evidence="5">RING-type E3 ubiquitin transferase PUB</fullName>
    </alternativeName>
</protein>
<comment type="catalytic activity">
    <reaction evidence="1 5">
        <text>S-ubiquitinyl-[E2 ubiquitin-conjugating enzyme]-L-cysteine + [acceptor protein]-L-lysine = [E2 ubiquitin-conjugating enzyme]-L-cysteine + N(6)-ubiquitinyl-[acceptor protein]-L-lysine.</text>
        <dbReference type="EC" id="2.3.2.27"/>
    </reaction>
</comment>
<name>A0A7I8KS03_SPIIN</name>
<dbReference type="AlphaFoldDB" id="A0A7I8KS03"/>
<dbReference type="GO" id="GO:0061630">
    <property type="term" value="F:ubiquitin protein ligase activity"/>
    <property type="evidence" value="ECO:0007669"/>
    <property type="project" value="UniProtKB-UniRule"/>
</dbReference>